<dbReference type="OrthoDB" id="5429923at2759"/>
<reference evidence="2" key="1">
    <citation type="journal article" date="2020" name="Stud. Mycol.">
        <title>101 Dothideomycetes genomes: a test case for predicting lifestyles and emergence of pathogens.</title>
        <authorList>
            <person name="Haridas S."/>
            <person name="Albert R."/>
            <person name="Binder M."/>
            <person name="Bloem J."/>
            <person name="Labutti K."/>
            <person name="Salamov A."/>
            <person name="Andreopoulos B."/>
            <person name="Baker S."/>
            <person name="Barry K."/>
            <person name="Bills G."/>
            <person name="Bluhm B."/>
            <person name="Cannon C."/>
            <person name="Castanera R."/>
            <person name="Culley D."/>
            <person name="Daum C."/>
            <person name="Ezra D."/>
            <person name="Gonzalez J."/>
            <person name="Henrissat B."/>
            <person name="Kuo A."/>
            <person name="Liang C."/>
            <person name="Lipzen A."/>
            <person name="Lutzoni F."/>
            <person name="Magnuson J."/>
            <person name="Mondo S."/>
            <person name="Nolan M."/>
            <person name="Ohm R."/>
            <person name="Pangilinan J."/>
            <person name="Park H.-J."/>
            <person name="Ramirez L."/>
            <person name="Alfaro M."/>
            <person name="Sun H."/>
            <person name="Tritt A."/>
            <person name="Yoshinaga Y."/>
            <person name="Zwiers L.-H."/>
            <person name="Turgeon B."/>
            <person name="Goodwin S."/>
            <person name="Spatafora J."/>
            <person name="Crous P."/>
            <person name="Grigoriev I."/>
        </authorList>
    </citation>
    <scope>NUCLEOTIDE SEQUENCE</scope>
    <source>
        <strain evidence="2">CBS 113979</strain>
    </source>
</reference>
<evidence type="ECO:0000313" key="3">
    <source>
        <dbReference type="Proteomes" id="UP000800041"/>
    </source>
</evidence>
<sequence length="472" mass="52575">MQGVVNKEGGNATSARTHVTNNNDKNINKTPGERTKKKTTGEIASMLNEHVKKAIQSVRGLSGVDETRASLISNLESTLRLVQELAHCPEGGKSEFGLIMQRLDRMEKSFSTPGNRETPMKPGKALWSEIAAGSKSRATLEVRMEPGEEGETMEVKLQRIKKAIPEARALIPHPRAKEKISVVIPTTARRDQLMNTGIGSHEGIRLIRRPRQVMIMGLPISTNITHSDSAENKKWTEEANRKNAVTITRIGWLYGAKRLEKIRKTGTQTKGSLIIEVATEEDQNRILRESFLHGPLWLPTKRWDIGMKSTQCFKCWKWGHTQSVCNSPEEYCGFSAGQHPTKERQKQGIEDARCAACKKPGHRAWMSMKCSAHKENWAKKKALEAELNRSTVSAHHRAQVDTPASQTLWTTIGAKRKRTIGRPTGLSVAGEAPGQAKLFPSSGRSTPLPQDEEREMEIDAIIQNELAQNPIQ</sequence>
<evidence type="ECO:0008006" key="4">
    <source>
        <dbReference type="Google" id="ProtNLM"/>
    </source>
</evidence>
<keyword evidence="3" id="KW-1185">Reference proteome</keyword>
<dbReference type="EMBL" id="ML977165">
    <property type="protein sequence ID" value="KAF1984872.1"/>
    <property type="molecule type" value="Genomic_DNA"/>
</dbReference>
<dbReference type="AlphaFoldDB" id="A0A6G1GVN6"/>
<organism evidence="2 3">
    <name type="scientific">Aulographum hederae CBS 113979</name>
    <dbReference type="NCBI Taxonomy" id="1176131"/>
    <lineage>
        <taxon>Eukaryota</taxon>
        <taxon>Fungi</taxon>
        <taxon>Dikarya</taxon>
        <taxon>Ascomycota</taxon>
        <taxon>Pezizomycotina</taxon>
        <taxon>Dothideomycetes</taxon>
        <taxon>Pleosporomycetidae</taxon>
        <taxon>Aulographales</taxon>
        <taxon>Aulographaceae</taxon>
    </lineage>
</organism>
<feature type="compositionally biased region" description="Polar residues" evidence="1">
    <location>
        <begin position="11"/>
        <end position="29"/>
    </location>
</feature>
<feature type="region of interest" description="Disordered" evidence="1">
    <location>
        <begin position="424"/>
        <end position="452"/>
    </location>
</feature>
<accession>A0A6G1GVN6</accession>
<protein>
    <recommendedName>
        <fullName evidence="4">CCHC-type domain-containing protein</fullName>
    </recommendedName>
</protein>
<evidence type="ECO:0000256" key="1">
    <source>
        <dbReference type="SAM" id="MobiDB-lite"/>
    </source>
</evidence>
<evidence type="ECO:0000313" key="2">
    <source>
        <dbReference type="EMBL" id="KAF1984872.1"/>
    </source>
</evidence>
<dbReference type="Proteomes" id="UP000800041">
    <property type="component" value="Unassembled WGS sequence"/>
</dbReference>
<proteinExistence type="predicted"/>
<feature type="region of interest" description="Disordered" evidence="1">
    <location>
        <begin position="1"/>
        <end position="38"/>
    </location>
</feature>
<name>A0A6G1GVN6_9PEZI</name>
<gene>
    <name evidence="2" type="ORF">K402DRAFT_422488</name>
</gene>